<keyword evidence="5" id="KW-0830">Ubiquinone</keyword>
<evidence type="ECO:0000256" key="6">
    <source>
        <dbReference type="RuleBase" id="RU000320"/>
    </source>
</evidence>
<name>A0AA41ZJ14_9GAMM</name>
<keyword evidence="4 5" id="KW-0472">Membrane</keyword>
<dbReference type="NCBIfam" id="TIGR01770">
    <property type="entry name" value="NDH_I_N"/>
    <property type="match status" value="1"/>
</dbReference>
<feature type="transmembrane region" description="Helical" evidence="5">
    <location>
        <begin position="199"/>
        <end position="226"/>
    </location>
</feature>
<evidence type="ECO:0000256" key="3">
    <source>
        <dbReference type="ARBA" id="ARBA00022989"/>
    </source>
</evidence>
<evidence type="ECO:0000313" key="9">
    <source>
        <dbReference type="Proteomes" id="UP001165678"/>
    </source>
</evidence>
<evidence type="ECO:0000256" key="2">
    <source>
        <dbReference type="ARBA" id="ARBA00022692"/>
    </source>
</evidence>
<dbReference type="GO" id="GO:0042773">
    <property type="term" value="P:ATP synthesis coupled electron transport"/>
    <property type="evidence" value="ECO:0007669"/>
    <property type="project" value="InterPro"/>
</dbReference>
<dbReference type="GO" id="GO:0012505">
    <property type="term" value="C:endomembrane system"/>
    <property type="evidence" value="ECO:0007669"/>
    <property type="project" value="UniProtKB-SubCell"/>
</dbReference>
<comment type="caution">
    <text evidence="8">The sequence shown here is derived from an EMBL/GenBank/DDBJ whole genome shotgun (WGS) entry which is preliminary data.</text>
</comment>
<keyword evidence="5" id="KW-1278">Translocase</keyword>
<dbReference type="HAMAP" id="MF_00445">
    <property type="entry name" value="NDH1_NuoN_1"/>
    <property type="match status" value="1"/>
</dbReference>
<evidence type="ECO:0000313" key="8">
    <source>
        <dbReference type="EMBL" id="MCX2525119.1"/>
    </source>
</evidence>
<feature type="transmembrane region" description="Helical" evidence="5">
    <location>
        <begin position="297"/>
        <end position="316"/>
    </location>
</feature>
<reference evidence="8" key="1">
    <citation type="submission" date="2022-11" db="EMBL/GenBank/DDBJ databases">
        <title>Larsenimonas rhizosphaerae sp. nov., isolated from a tidal mudflat.</title>
        <authorList>
            <person name="Lee S.D."/>
            <person name="Kim I.S."/>
        </authorList>
    </citation>
    <scope>NUCLEOTIDE SEQUENCE</scope>
    <source>
        <strain evidence="8">GH2-1</strain>
    </source>
</reference>
<keyword evidence="2 5" id="KW-0812">Transmembrane</keyword>
<feature type="transmembrane region" description="Helical" evidence="5">
    <location>
        <begin position="404"/>
        <end position="424"/>
    </location>
</feature>
<feature type="transmembrane region" description="Helical" evidence="5">
    <location>
        <begin position="159"/>
        <end position="179"/>
    </location>
</feature>
<feature type="transmembrane region" description="Helical" evidence="5">
    <location>
        <begin position="450"/>
        <end position="468"/>
    </location>
</feature>
<keyword evidence="8" id="KW-0560">Oxidoreductase</keyword>
<feature type="transmembrane region" description="Helical" evidence="5">
    <location>
        <begin position="128"/>
        <end position="147"/>
    </location>
</feature>
<dbReference type="EMBL" id="JAPIVE010000004">
    <property type="protein sequence ID" value="MCX2525119.1"/>
    <property type="molecule type" value="Genomic_DNA"/>
</dbReference>
<dbReference type="AlphaFoldDB" id="A0AA41ZJ14"/>
<feature type="transmembrane region" description="Helical" evidence="5">
    <location>
        <begin position="267"/>
        <end position="290"/>
    </location>
</feature>
<keyword evidence="5" id="KW-1003">Cell membrane</keyword>
<keyword evidence="3 5" id="KW-1133">Transmembrane helix</keyword>
<dbReference type="Proteomes" id="UP001165678">
    <property type="component" value="Unassembled WGS sequence"/>
</dbReference>
<dbReference type="GO" id="GO:0048038">
    <property type="term" value="F:quinone binding"/>
    <property type="evidence" value="ECO:0007669"/>
    <property type="project" value="UniProtKB-KW"/>
</dbReference>
<keyword evidence="5" id="KW-0520">NAD</keyword>
<gene>
    <name evidence="5 8" type="primary">nuoN</name>
    <name evidence="8" type="ORF">OQ287_12785</name>
</gene>
<comment type="catalytic activity">
    <reaction evidence="5">
        <text>a quinone + NADH + 5 H(+)(in) = a quinol + NAD(+) + 4 H(+)(out)</text>
        <dbReference type="Rhea" id="RHEA:57888"/>
        <dbReference type="ChEBI" id="CHEBI:15378"/>
        <dbReference type="ChEBI" id="CHEBI:24646"/>
        <dbReference type="ChEBI" id="CHEBI:57540"/>
        <dbReference type="ChEBI" id="CHEBI:57945"/>
        <dbReference type="ChEBI" id="CHEBI:132124"/>
    </reaction>
</comment>
<dbReference type="NCBIfam" id="NF004439">
    <property type="entry name" value="PRK05777.1-1"/>
    <property type="match status" value="1"/>
</dbReference>
<feature type="transmembrane region" description="Helical" evidence="5">
    <location>
        <begin position="6"/>
        <end position="28"/>
    </location>
</feature>
<dbReference type="Pfam" id="PF00361">
    <property type="entry name" value="Proton_antipo_M"/>
    <property type="match status" value="1"/>
</dbReference>
<dbReference type="InterPro" id="IPR001750">
    <property type="entry name" value="ND/Mrp_TM"/>
</dbReference>
<evidence type="ECO:0000256" key="1">
    <source>
        <dbReference type="ARBA" id="ARBA00004127"/>
    </source>
</evidence>
<dbReference type="EC" id="7.1.1.-" evidence="5"/>
<dbReference type="RefSeq" id="WP_265896693.1">
    <property type="nucleotide sequence ID" value="NZ_JAPIVE010000004.1"/>
</dbReference>
<comment type="similarity">
    <text evidence="5">Belongs to the complex I subunit 2 family.</text>
</comment>
<dbReference type="GO" id="GO:0008137">
    <property type="term" value="F:NADH dehydrogenase (ubiquinone) activity"/>
    <property type="evidence" value="ECO:0007669"/>
    <property type="project" value="InterPro"/>
</dbReference>
<feature type="transmembrane region" description="Helical" evidence="5">
    <location>
        <begin position="73"/>
        <end position="93"/>
    </location>
</feature>
<sequence length="485" mass="51856">MNLTTSHLIALLPLMLVCATVVIVMLAVAWRRNHFMSATLTVIGLNAALLALIPAAQVAPIQVTPLLMVDHYSLFYMGLILVAALACTTLAYAYLETLPDQRDEFYMLLGCSVAGALVLVASQHLTSLFIGLELMSVPLYGLAGYAFKERTSLESGIKYMVLSAMASAFLLFGMALLYAESGTLSFTGLGQQLSAGGLASNWVILGVGMMVVGLGFKLSIAPFHLWTPDVYEGAPAPVSAFLATVSKVAVFAMLMRLFSLAPATADGWLHTIIAVLAVLSMVVGNLLALMQSNLKRIIGYSSIAHLGYLLTALVASDGLALEATAVYLVTYVATVLGAFGVITLVSSPYRGADAGLLYHYRGLFWRRPYLTAVLTVMMLSLAGIPMTAGFIGKFYVFSVGVESSLWWLVGGVVLGSALGLYYYLRVMVTLYLSPAEQPGRDAPHDWAQQVGGLMVLVLAVLVLIMGVYPQPLIDLVQMAGLQFPI</sequence>
<comment type="function">
    <text evidence="5">NDH-1 shuttles electrons from NADH, via FMN and iron-sulfur (Fe-S) centers, to quinones in the respiratory chain. The immediate electron acceptor for the enzyme in this species is believed to be ubiquinone. Couples the redox reaction to proton translocation (for every two electrons transferred, four hydrogen ions are translocated across the cytoplasmic membrane), and thus conserves the redox energy in a proton gradient.</text>
</comment>
<dbReference type="GO" id="GO:0005886">
    <property type="term" value="C:plasma membrane"/>
    <property type="evidence" value="ECO:0007669"/>
    <property type="project" value="UniProtKB-SubCell"/>
</dbReference>
<protein>
    <recommendedName>
        <fullName evidence="5">NADH-quinone oxidoreductase subunit N</fullName>
        <ecNumber evidence="5">7.1.1.-</ecNumber>
    </recommendedName>
    <alternativeName>
        <fullName evidence="5">NADH dehydrogenase I subunit N</fullName>
    </alternativeName>
    <alternativeName>
        <fullName evidence="5">NDH-1 subunit N</fullName>
    </alternativeName>
</protein>
<organism evidence="8 9">
    <name type="scientific">Larsenimonas rhizosphaerae</name>
    <dbReference type="NCBI Taxonomy" id="2944682"/>
    <lineage>
        <taxon>Bacteria</taxon>
        <taxon>Pseudomonadati</taxon>
        <taxon>Pseudomonadota</taxon>
        <taxon>Gammaproteobacteria</taxon>
        <taxon>Oceanospirillales</taxon>
        <taxon>Halomonadaceae</taxon>
        <taxon>Larsenimonas</taxon>
    </lineage>
</organism>
<keyword evidence="9" id="KW-1185">Reference proteome</keyword>
<dbReference type="PANTHER" id="PTHR22773">
    <property type="entry name" value="NADH DEHYDROGENASE"/>
    <property type="match status" value="1"/>
</dbReference>
<comment type="subcellular location">
    <subcellularLocation>
        <location evidence="5">Cell membrane</location>
        <topology evidence="5">Multi-pass membrane protein</topology>
    </subcellularLocation>
    <subcellularLocation>
        <location evidence="1">Endomembrane system</location>
        <topology evidence="1">Multi-pass membrane protein</topology>
    </subcellularLocation>
    <subcellularLocation>
        <location evidence="6">Membrane</location>
        <topology evidence="6">Multi-pass membrane protein</topology>
    </subcellularLocation>
</comment>
<feature type="transmembrane region" description="Helical" evidence="5">
    <location>
        <begin position="238"/>
        <end position="261"/>
    </location>
</feature>
<feature type="domain" description="NADH:quinone oxidoreductase/Mrp antiporter transmembrane" evidence="7">
    <location>
        <begin position="122"/>
        <end position="418"/>
    </location>
</feature>
<feature type="transmembrane region" description="Helical" evidence="5">
    <location>
        <begin position="105"/>
        <end position="122"/>
    </location>
</feature>
<feature type="transmembrane region" description="Helical" evidence="5">
    <location>
        <begin position="369"/>
        <end position="392"/>
    </location>
</feature>
<comment type="subunit">
    <text evidence="5">NDH-1 is composed of 14 different subunits. Subunits NuoA, H, J, K, L, M, N constitute the membrane sector of the complex.</text>
</comment>
<dbReference type="InterPro" id="IPR010096">
    <property type="entry name" value="NADH-Q_OxRdtase_suN/2"/>
</dbReference>
<feature type="transmembrane region" description="Helical" evidence="5">
    <location>
        <begin position="35"/>
        <end position="53"/>
    </location>
</feature>
<evidence type="ECO:0000259" key="7">
    <source>
        <dbReference type="Pfam" id="PF00361"/>
    </source>
</evidence>
<keyword evidence="5" id="KW-0874">Quinone</keyword>
<evidence type="ECO:0000256" key="4">
    <source>
        <dbReference type="ARBA" id="ARBA00023136"/>
    </source>
</evidence>
<evidence type="ECO:0000256" key="5">
    <source>
        <dbReference type="HAMAP-Rule" id="MF_00445"/>
    </source>
</evidence>
<proteinExistence type="inferred from homology"/>
<accession>A0AA41ZJ14</accession>
<feature type="transmembrane region" description="Helical" evidence="5">
    <location>
        <begin position="328"/>
        <end position="349"/>
    </location>
</feature>
<keyword evidence="5" id="KW-0813">Transport</keyword>
<dbReference type="GO" id="GO:0050136">
    <property type="term" value="F:NADH dehydrogenase (quinone) (non-electrogenic) activity"/>
    <property type="evidence" value="ECO:0007669"/>
    <property type="project" value="UniProtKB-UniRule"/>
</dbReference>